<sequence length="80" mass="9061">MEVFVLTELTKKGSRHFCKIEDKGRFGTFNYVVMTLVGKSLQDLRKEGPGQHMSMGTAISSSLQCLEALEDLHGKLFIYY</sequence>
<proteinExistence type="predicted"/>
<organism evidence="1 2">
    <name type="scientific">Panagrolaimus sp. PS1159</name>
    <dbReference type="NCBI Taxonomy" id="55785"/>
    <lineage>
        <taxon>Eukaryota</taxon>
        <taxon>Metazoa</taxon>
        <taxon>Ecdysozoa</taxon>
        <taxon>Nematoda</taxon>
        <taxon>Chromadorea</taxon>
        <taxon>Rhabditida</taxon>
        <taxon>Tylenchina</taxon>
        <taxon>Panagrolaimomorpha</taxon>
        <taxon>Panagrolaimoidea</taxon>
        <taxon>Panagrolaimidae</taxon>
        <taxon>Panagrolaimus</taxon>
    </lineage>
</organism>
<dbReference type="Proteomes" id="UP000887580">
    <property type="component" value="Unplaced"/>
</dbReference>
<accession>A0AC35GTH3</accession>
<name>A0AC35GTH3_9BILA</name>
<protein>
    <submittedName>
        <fullName evidence="2">Protein kinase domain-containing protein</fullName>
    </submittedName>
</protein>
<evidence type="ECO:0000313" key="2">
    <source>
        <dbReference type="WBParaSite" id="PS1159_v2.g8526.t1"/>
    </source>
</evidence>
<reference evidence="2" key="1">
    <citation type="submission" date="2022-11" db="UniProtKB">
        <authorList>
            <consortium name="WormBaseParasite"/>
        </authorList>
    </citation>
    <scope>IDENTIFICATION</scope>
</reference>
<dbReference type="WBParaSite" id="PS1159_v2.g8526.t1">
    <property type="protein sequence ID" value="PS1159_v2.g8526.t1"/>
    <property type="gene ID" value="PS1159_v2.g8526"/>
</dbReference>
<evidence type="ECO:0000313" key="1">
    <source>
        <dbReference type="Proteomes" id="UP000887580"/>
    </source>
</evidence>